<accession>A0A2X2U2T2</accession>
<sequence>MLLPIRGILPSLFGGPFSVFYSVGIIGGCLFIYEIKVYTVFNLSQEMALWNHRIYVKNYHLNLPSMFSRHNGSASFKALPLNFIVPNCLRFVLLFALPPLCWLLLLLSRTFMDGVSFDFLREQICRVTFAAVRHSRILLLAAGGFHTSGGGAFFFLMDSKSCVHELGDIQTDCLLFRFDIPLHGFIKLVRICCLLL</sequence>
<gene>
    <name evidence="2" type="ORF">NCTC11224_02188</name>
</gene>
<keyword evidence="3" id="KW-1185">Reference proteome</keyword>
<reference evidence="2 3" key="1">
    <citation type="submission" date="2018-06" db="EMBL/GenBank/DDBJ databases">
        <authorList>
            <consortium name="Pathogen Informatics"/>
            <person name="Doyle S."/>
        </authorList>
    </citation>
    <scope>NUCLEOTIDE SEQUENCE [LARGE SCALE GENOMIC DNA]</scope>
    <source>
        <strain evidence="2 3">NCTC11224</strain>
    </source>
</reference>
<keyword evidence="1" id="KW-1133">Transmembrane helix</keyword>
<evidence type="ECO:0000256" key="1">
    <source>
        <dbReference type="SAM" id="Phobius"/>
    </source>
</evidence>
<dbReference type="PROSITE" id="PS51257">
    <property type="entry name" value="PROKAR_LIPOPROTEIN"/>
    <property type="match status" value="1"/>
</dbReference>
<proteinExistence type="predicted"/>
<feature type="transmembrane region" description="Helical" evidence="1">
    <location>
        <begin position="89"/>
        <end position="107"/>
    </location>
</feature>
<feature type="transmembrane region" description="Helical" evidence="1">
    <location>
        <begin position="137"/>
        <end position="157"/>
    </location>
</feature>
<evidence type="ECO:0000313" key="3">
    <source>
        <dbReference type="Proteomes" id="UP000251853"/>
    </source>
</evidence>
<keyword evidence="1" id="KW-0812">Transmembrane</keyword>
<protein>
    <submittedName>
        <fullName evidence="2">Uncharacterized protein</fullName>
    </submittedName>
</protein>
<dbReference type="Proteomes" id="UP000251853">
    <property type="component" value="Unassembled WGS sequence"/>
</dbReference>
<evidence type="ECO:0000313" key="2">
    <source>
        <dbReference type="EMBL" id="SQB10848.1"/>
    </source>
</evidence>
<name>A0A2X2U2T2_9FIRM</name>
<dbReference type="AlphaFoldDB" id="A0A2X2U2T2"/>
<feature type="transmembrane region" description="Helical" evidence="1">
    <location>
        <begin position="12"/>
        <end position="33"/>
    </location>
</feature>
<dbReference type="EMBL" id="UAVW01000009">
    <property type="protein sequence ID" value="SQB10848.1"/>
    <property type="molecule type" value="Genomic_DNA"/>
</dbReference>
<organism evidence="2 3">
    <name type="scientific">Enterocloster clostridioformis</name>
    <dbReference type="NCBI Taxonomy" id="1531"/>
    <lineage>
        <taxon>Bacteria</taxon>
        <taxon>Bacillati</taxon>
        <taxon>Bacillota</taxon>
        <taxon>Clostridia</taxon>
        <taxon>Lachnospirales</taxon>
        <taxon>Lachnospiraceae</taxon>
        <taxon>Enterocloster</taxon>
    </lineage>
</organism>
<keyword evidence="1" id="KW-0472">Membrane</keyword>